<sequence>MWTESQNKLLTLDLVESGSEPEFPTLLFDYCSFAILMKNSRYLQLNYNRSPHVVRSWLSTSFRLIPQSGEIFNSVPLQHHQLPGIRDQKQTIFSPNRLMSPLSRESHPITVRVFLSSPSSGGWERIFLRKSFAKWAQGQGKKCRMCKKEVGCAFSRLPPCLHPDSQGLRSKKNIT</sequence>
<organism evidence="1 2">
    <name type="scientific">Trichonephila inaurata madagascariensis</name>
    <dbReference type="NCBI Taxonomy" id="2747483"/>
    <lineage>
        <taxon>Eukaryota</taxon>
        <taxon>Metazoa</taxon>
        <taxon>Ecdysozoa</taxon>
        <taxon>Arthropoda</taxon>
        <taxon>Chelicerata</taxon>
        <taxon>Arachnida</taxon>
        <taxon>Araneae</taxon>
        <taxon>Araneomorphae</taxon>
        <taxon>Entelegynae</taxon>
        <taxon>Araneoidea</taxon>
        <taxon>Nephilidae</taxon>
        <taxon>Trichonephila</taxon>
        <taxon>Trichonephila inaurata</taxon>
    </lineage>
</organism>
<protein>
    <submittedName>
        <fullName evidence="1">Uncharacterized protein</fullName>
    </submittedName>
</protein>
<proteinExistence type="predicted"/>
<evidence type="ECO:0000313" key="1">
    <source>
        <dbReference type="EMBL" id="GFY57142.1"/>
    </source>
</evidence>
<accession>A0A8X6XNB0</accession>
<name>A0A8X6XNB0_9ARAC</name>
<comment type="caution">
    <text evidence="1">The sequence shown here is derived from an EMBL/GenBank/DDBJ whole genome shotgun (WGS) entry which is preliminary data.</text>
</comment>
<dbReference type="EMBL" id="BMAV01011353">
    <property type="protein sequence ID" value="GFY57142.1"/>
    <property type="molecule type" value="Genomic_DNA"/>
</dbReference>
<keyword evidence="2" id="KW-1185">Reference proteome</keyword>
<evidence type="ECO:0000313" key="2">
    <source>
        <dbReference type="Proteomes" id="UP000886998"/>
    </source>
</evidence>
<dbReference type="AlphaFoldDB" id="A0A8X6XNB0"/>
<gene>
    <name evidence="1" type="ORF">TNIN_408281</name>
</gene>
<dbReference type="Proteomes" id="UP000886998">
    <property type="component" value="Unassembled WGS sequence"/>
</dbReference>
<reference evidence="1" key="1">
    <citation type="submission" date="2020-08" db="EMBL/GenBank/DDBJ databases">
        <title>Multicomponent nature underlies the extraordinary mechanical properties of spider dragline silk.</title>
        <authorList>
            <person name="Kono N."/>
            <person name="Nakamura H."/>
            <person name="Mori M."/>
            <person name="Yoshida Y."/>
            <person name="Ohtoshi R."/>
            <person name="Malay A.D."/>
            <person name="Moran D.A.P."/>
            <person name="Tomita M."/>
            <person name="Numata K."/>
            <person name="Arakawa K."/>
        </authorList>
    </citation>
    <scope>NUCLEOTIDE SEQUENCE</scope>
</reference>